<accession>A0A2P2GRK2</accession>
<dbReference type="Pfam" id="PF06187">
    <property type="entry name" value="DUF993"/>
    <property type="match status" value="2"/>
</dbReference>
<evidence type="ECO:0000256" key="1">
    <source>
        <dbReference type="SAM" id="MobiDB-lite"/>
    </source>
</evidence>
<protein>
    <recommendedName>
        <fullName evidence="4">Dihydrodipicolinate synthase family protein</fullName>
    </recommendedName>
</protein>
<sequence length="425" mass="44863">MRLPRAGGGLREYRPRAEPARLGAVGGALVSRTVFSAAHVVADPYADTSPDSPAAVDWDATLAFRRHLWAHGLGVAEAMDTAQRGMGLDWAGAAELIRRSAAEAKAVGGRIACGVGTDQLTGPADLPTVRAAYEEQLALVEETGSQAVLMASRALASAATSAEDYLDVYGQLLRQAGEPVILHWLGPMFDPALDGYWGSADLDTATETFLEVIAAHPGKVDGIKVSLLDARREVDLRRRLPRGVRCYTGDDFHYPELIAGDEHGFSHALLGVFDPLGPLAAEAVRLLDAGGTGGTRDTGDTGGTPDTRDTRDTGGAPDTGDTRDTRDAGGTGGTEGFRALLDPTVPLARHLFEPPTRFYKTGVVLLAWLAGHQDHFAMAGGLQSARSLPHLARAYELADGLGLFPDPELAASRMRSLLTVYGVPA</sequence>
<feature type="region of interest" description="Disordered" evidence="1">
    <location>
        <begin position="290"/>
        <end position="338"/>
    </location>
</feature>
<proteinExistence type="predicted"/>
<feature type="compositionally biased region" description="Gly residues" evidence="1">
    <location>
        <begin position="290"/>
        <end position="302"/>
    </location>
</feature>
<organism evidence="2 3">
    <name type="scientific">Streptomyces showdoensis</name>
    <dbReference type="NCBI Taxonomy" id="68268"/>
    <lineage>
        <taxon>Bacteria</taxon>
        <taxon>Bacillati</taxon>
        <taxon>Actinomycetota</taxon>
        <taxon>Actinomycetes</taxon>
        <taxon>Kitasatosporales</taxon>
        <taxon>Streptomycetaceae</taxon>
        <taxon>Streptomyces</taxon>
    </lineage>
</organism>
<keyword evidence="3" id="KW-1185">Reference proteome</keyword>
<evidence type="ECO:0000313" key="2">
    <source>
        <dbReference type="EMBL" id="KKZ74140.1"/>
    </source>
</evidence>
<dbReference type="Proteomes" id="UP000265325">
    <property type="component" value="Unassembled WGS sequence"/>
</dbReference>
<dbReference type="Gene3D" id="3.20.20.70">
    <property type="entry name" value="Aldolase class I"/>
    <property type="match status" value="2"/>
</dbReference>
<reference evidence="2 3" key="1">
    <citation type="submission" date="2015-05" db="EMBL/GenBank/DDBJ databases">
        <title>Draft Genome assembly of Streptomyces showdoensis.</title>
        <authorList>
            <person name="Thapa K.K."/>
            <person name="Metsa-Ketela M."/>
        </authorList>
    </citation>
    <scope>NUCLEOTIDE SEQUENCE [LARGE SCALE GENOMIC DNA]</scope>
    <source>
        <strain evidence="2 3">ATCC 15227</strain>
    </source>
</reference>
<evidence type="ECO:0008006" key="4">
    <source>
        <dbReference type="Google" id="ProtNLM"/>
    </source>
</evidence>
<comment type="caution">
    <text evidence="2">The sequence shown here is derived from an EMBL/GenBank/DDBJ whole genome shotgun (WGS) entry which is preliminary data.</text>
</comment>
<dbReference type="EMBL" id="LAQS01000011">
    <property type="protein sequence ID" value="KKZ74140.1"/>
    <property type="molecule type" value="Genomic_DNA"/>
</dbReference>
<dbReference type="InterPro" id="IPR013785">
    <property type="entry name" value="Aldolase_TIM"/>
</dbReference>
<name>A0A2P2GRK2_STREW</name>
<dbReference type="AlphaFoldDB" id="A0A2P2GRK2"/>
<dbReference type="SUPFAM" id="SSF51569">
    <property type="entry name" value="Aldolase"/>
    <property type="match status" value="1"/>
</dbReference>
<dbReference type="InterPro" id="IPR009334">
    <property type="entry name" value="DUF993"/>
</dbReference>
<gene>
    <name evidence="2" type="ORF">VO63_09295</name>
</gene>
<evidence type="ECO:0000313" key="3">
    <source>
        <dbReference type="Proteomes" id="UP000265325"/>
    </source>
</evidence>